<protein>
    <submittedName>
        <fullName evidence="2">Uncharacterized protein</fullName>
    </submittedName>
</protein>
<dbReference type="OrthoDB" id="10037309at2759"/>
<sequence length="310" mass="34383">MYQRRSRMKFFYKEPGGAPPPAPAPPPQPRDPHVGRLIKIPASIALKIKGLDSAPCSESGSVASREPRAVYAAKGCGWESLMKSVTLGNVTMSHRTRERPAECLASLPLNYDRSAARSTRELVHSLQMYCKLFAVDGKGALRPRRATGARRQRDPSSNLFNLPCQNRYIIKMSSPHDRDTNPRHCRTKLNNNLIVPIRCGVTPLAVRAGAGGPARGCVHTMTCDIAASEVRELHQEKNALTDNISKTQFMFTHPVSFERRKRTTVSRIGNKVVRVVVGDRPSPSADGGRELMSDWRTRRCDFASLTVNNL</sequence>
<name>A0A4C1SYK2_EUMVA</name>
<keyword evidence="3" id="KW-1185">Reference proteome</keyword>
<evidence type="ECO:0000313" key="2">
    <source>
        <dbReference type="EMBL" id="GBP07333.1"/>
    </source>
</evidence>
<comment type="caution">
    <text evidence="2">The sequence shown here is derived from an EMBL/GenBank/DDBJ whole genome shotgun (WGS) entry which is preliminary data.</text>
</comment>
<dbReference type="EMBL" id="BGZK01000026">
    <property type="protein sequence ID" value="GBP07333.1"/>
    <property type="molecule type" value="Genomic_DNA"/>
</dbReference>
<evidence type="ECO:0000256" key="1">
    <source>
        <dbReference type="SAM" id="MobiDB-lite"/>
    </source>
</evidence>
<reference evidence="2 3" key="1">
    <citation type="journal article" date="2019" name="Commun. Biol.">
        <title>The bagworm genome reveals a unique fibroin gene that provides high tensile strength.</title>
        <authorList>
            <person name="Kono N."/>
            <person name="Nakamura H."/>
            <person name="Ohtoshi R."/>
            <person name="Tomita M."/>
            <person name="Numata K."/>
            <person name="Arakawa K."/>
        </authorList>
    </citation>
    <scope>NUCLEOTIDE SEQUENCE [LARGE SCALE GENOMIC DNA]</scope>
</reference>
<dbReference type="Proteomes" id="UP000299102">
    <property type="component" value="Unassembled WGS sequence"/>
</dbReference>
<proteinExistence type="predicted"/>
<accession>A0A4C1SYK2</accession>
<evidence type="ECO:0000313" key="3">
    <source>
        <dbReference type="Proteomes" id="UP000299102"/>
    </source>
</evidence>
<feature type="compositionally biased region" description="Pro residues" evidence="1">
    <location>
        <begin position="17"/>
        <end position="29"/>
    </location>
</feature>
<feature type="region of interest" description="Disordered" evidence="1">
    <location>
        <begin position="12"/>
        <end position="34"/>
    </location>
</feature>
<organism evidence="2 3">
    <name type="scientific">Eumeta variegata</name>
    <name type="common">Bagworm moth</name>
    <name type="synonym">Eumeta japonica</name>
    <dbReference type="NCBI Taxonomy" id="151549"/>
    <lineage>
        <taxon>Eukaryota</taxon>
        <taxon>Metazoa</taxon>
        <taxon>Ecdysozoa</taxon>
        <taxon>Arthropoda</taxon>
        <taxon>Hexapoda</taxon>
        <taxon>Insecta</taxon>
        <taxon>Pterygota</taxon>
        <taxon>Neoptera</taxon>
        <taxon>Endopterygota</taxon>
        <taxon>Lepidoptera</taxon>
        <taxon>Glossata</taxon>
        <taxon>Ditrysia</taxon>
        <taxon>Tineoidea</taxon>
        <taxon>Psychidae</taxon>
        <taxon>Oiketicinae</taxon>
        <taxon>Eumeta</taxon>
    </lineage>
</organism>
<gene>
    <name evidence="2" type="ORF">EVAR_4727_1</name>
</gene>
<dbReference type="AlphaFoldDB" id="A0A4C1SYK2"/>